<keyword evidence="1" id="KW-0472">Membrane</keyword>
<accession>A0A916RWA4</accession>
<name>A0A916RWA4_9BACT</name>
<dbReference type="Proteomes" id="UP000648801">
    <property type="component" value="Unassembled WGS sequence"/>
</dbReference>
<dbReference type="RefSeq" id="WP_188760032.1">
    <property type="nucleotide sequence ID" value="NZ_BMJB01000002.1"/>
</dbReference>
<feature type="transmembrane region" description="Helical" evidence="1">
    <location>
        <begin position="295"/>
        <end position="316"/>
    </location>
</feature>
<protein>
    <submittedName>
        <fullName evidence="2">Uncharacterized protein</fullName>
    </submittedName>
</protein>
<dbReference type="EMBL" id="BMJB01000002">
    <property type="protein sequence ID" value="GGA74005.1"/>
    <property type="molecule type" value="Genomic_DNA"/>
</dbReference>
<keyword evidence="1" id="KW-0812">Transmembrane</keyword>
<evidence type="ECO:0000256" key="1">
    <source>
        <dbReference type="SAM" id="Phobius"/>
    </source>
</evidence>
<reference evidence="2" key="1">
    <citation type="journal article" date="2014" name="Int. J. Syst. Evol. Microbiol.">
        <title>Complete genome sequence of Corynebacterium casei LMG S-19264T (=DSM 44701T), isolated from a smear-ripened cheese.</title>
        <authorList>
            <consortium name="US DOE Joint Genome Institute (JGI-PGF)"/>
            <person name="Walter F."/>
            <person name="Albersmeier A."/>
            <person name="Kalinowski J."/>
            <person name="Ruckert C."/>
        </authorList>
    </citation>
    <scope>NUCLEOTIDE SEQUENCE</scope>
    <source>
        <strain evidence="2">CGMCC 1.15447</strain>
    </source>
</reference>
<keyword evidence="3" id="KW-1185">Reference proteome</keyword>
<proteinExistence type="predicted"/>
<reference evidence="2" key="2">
    <citation type="submission" date="2020-09" db="EMBL/GenBank/DDBJ databases">
        <authorList>
            <person name="Sun Q."/>
            <person name="Zhou Y."/>
        </authorList>
    </citation>
    <scope>NUCLEOTIDE SEQUENCE</scope>
    <source>
        <strain evidence="2">CGMCC 1.15447</strain>
    </source>
</reference>
<sequence length="498" mass="54955">MRFQVSEMVETQDAELVSRVLETNLRAQWSDVLREGDTIVLHGLGPTHRVNRKDRAIFAVKAVEGGKTAIEIDVTYLASALVGTAAPQNEIVQRKLDGVLELVRMDVDLAQRRKALERDRGLKPKLVINKDESSSVAVAVSDAVEHDATAEVVENKAATQVGETGETVAARKAPVDENISVVEEKAKDTPIPSEDTLKKVLERMTQRERESAIVSESKGDDIGDDIFSPKRADVLARNKAAMQAAQIKKPASSAMNLASPASDMQSTVEQRLVHRGDVDIVEEGGKPERMKERSAGLIFATLLVTFFLAFLAQIGWQYRAQVSQQLTSWRAIWSAERVDQSQPGLPKLTPDQQAAQQRSERLAAAADAEKAAEAARLAEPDPKQWLENWVDTMKGTDAGAQAAYYANPVDKYFLRYSVSRADVMAARQDAIAKRKGTWTMRLDDVVVAQQTDTTARILFIKYIATDEGSGVVEQRLPTQIKLKRIDGQWRIVSEQTLG</sequence>
<organism evidence="2 3">
    <name type="scientific">Edaphobacter acidisoli</name>
    <dbReference type="NCBI Taxonomy" id="2040573"/>
    <lineage>
        <taxon>Bacteria</taxon>
        <taxon>Pseudomonadati</taxon>
        <taxon>Acidobacteriota</taxon>
        <taxon>Terriglobia</taxon>
        <taxon>Terriglobales</taxon>
        <taxon>Acidobacteriaceae</taxon>
        <taxon>Edaphobacter</taxon>
    </lineage>
</organism>
<evidence type="ECO:0000313" key="3">
    <source>
        <dbReference type="Proteomes" id="UP000648801"/>
    </source>
</evidence>
<keyword evidence="1" id="KW-1133">Transmembrane helix</keyword>
<dbReference type="Gene3D" id="3.10.450.50">
    <property type="match status" value="1"/>
</dbReference>
<dbReference type="InterPro" id="IPR032710">
    <property type="entry name" value="NTF2-like_dom_sf"/>
</dbReference>
<dbReference type="AlphaFoldDB" id="A0A916RWA4"/>
<gene>
    <name evidence="2" type="ORF">GCM10011507_26710</name>
</gene>
<dbReference type="SUPFAM" id="SSF54427">
    <property type="entry name" value="NTF2-like"/>
    <property type="match status" value="1"/>
</dbReference>
<comment type="caution">
    <text evidence="2">The sequence shown here is derived from an EMBL/GenBank/DDBJ whole genome shotgun (WGS) entry which is preliminary data.</text>
</comment>
<evidence type="ECO:0000313" key="2">
    <source>
        <dbReference type="EMBL" id="GGA74005.1"/>
    </source>
</evidence>